<dbReference type="VEuPathDB" id="VectorBase:ISCP_037068"/>
<dbReference type="EC" id="2.1.1.103" evidence="5"/>
<keyword evidence="11" id="KW-1267">Proteomics identification</keyword>
<evidence type="ECO:0000256" key="7">
    <source>
        <dbReference type="ARBA" id="ARBA00047841"/>
    </source>
</evidence>
<evidence type="ECO:0000256" key="2">
    <source>
        <dbReference type="ARBA" id="ARBA00005189"/>
    </source>
</evidence>
<dbReference type="AlphaFoldDB" id="B7P1W6"/>
<gene>
    <name evidence="8" type="ORF">IscW_ISCW024094</name>
</gene>
<dbReference type="InParanoid" id="B7P1W6"/>
<comment type="catalytic activity">
    <reaction evidence="6">
        <text>N,N-dimethylethanolamine phosphate + S-adenosyl-L-methionine = phosphocholine + S-adenosyl-L-homocysteine + H(+)</text>
        <dbReference type="Rhea" id="RHEA:25325"/>
        <dbReference type="ChEBI" id="CHEBI:15378"/>
        <dbReference type="ChEBI" id="CHEBI:57856"/>
        <dbReference type="ChEBI" id="CHEBI:58641"/>
        <dbReference type="ChEBI" id="CHEBI:59789"/>
        <dbReference type="ChEBI" id="CHEBI:295975"/>
        <dbReference type="EC" id="2.1.1.103"/>
    </reaction>
    <physiologicalReaction direction="left-to-right" evidence="6">
        <dbReference type="Rhea" id="RHEA:25326"/>
    </physiologicalReaction>
</comment>
<evidence type="ECO:0007829" key="11">
    <source>
        <dbReference type="PeptideAtlas" id="B7P1W6"/>
    </source>
</evidence>
<evidence type="ECO:0000256" key="1">
    <source>
        <dbReference type="ARBA" id="ARBA00004969"/>
    </source>
</evidence>
<dbReference type="PANTHER" id="PTHR44307">
    <property type="entry name" value="PHOSPHOETHANOLAMINE METHYLTRANSFERASE"/>
    <property type="match status" value="1"/>
</dbReference>
<dbReference type="GO" id="GO:0000234">
    <property type="term" value="F:phosphoethanolamine N-methyltransferase activity"/>
    <property type="evidence" value="ECO:0007669"/>
    <property type="project" value="UniProtKB-EC"/>
</dbReference>
<dbReference type="Proteomes" id="UP000001555">
    <property type="component" value="Unassembled WGS sequence"/>
</dbReference>
<dbReference type="Gene3D" id="3.40.50.150">
    <property type="entry name" value="Vaccinia Virus protein VP39"/>
    <property type="match status" value="1"/>
</dbReference>
<dbReference type="HOGENOM" id="CLU_2673823_0_0_1"/>
<evidence type="ECO:0000313" key="9">
    <source>
        <dbReference type="EnsemblMetazoa" id="ISCW024094-PA"/>
    </source>
</evidence>
<keyword evidence="10" id="KW-1185">Reference proteome</keyword>
<reference evidence="9" key="2">
    <citation type="submission" date="2020-05" db="UniProtKB">
        <authorList>
            <consortium name="EnsemblMetazoa"/>
        </authorList>
    </citation>
    <scope>IDENTIFICATION</scope>
    <source>
        <strain evidence="9">wikel</strain>
    </source>
</reference>
<comment type="catalytic activity">
    <reaction evidence="7">
        <text>N-methylethanolamine phosphate + S-adenosyl-L-methionine = N,N-dimethylethanolamine phosphate + S-adenosyl-L-homocysteine + H(+)</text>
        <dbReference type="Rhea" id="RHEA:25321"/>
        <dbReference type="ChEBI" id="CHEBI:15378"/>
        <dbReference type="ChEBI" id="CHEBI:57781"/>
        <dbReference type="ChEBI" id="CHEBI:57856"/>
        <dbReference type="ChEBI" id="CHEBI:58641"/>
        <dbReference type="ChEBI" id="CHEBI:59789"/>
        <dbReference type="EC" id="2.1.1.103"/>
    </reaction>
    <physiologicalReaction direction="left-to-right" evidence="7">
        <dbReference type="Rhea" id="RHEA:25322"/>
    </physiologicalReaction>
</comment>
<proteinExistence type="evidence at protein level"/>
<dbReference type="PaxDb" id="6945-B7P1W6"/>
<comment type="pathway">
    <text evidence="1">Phospholipid metabolism; phosphatidylcholine biosynthesis.</text>
</comment>
<organism>
    <name type="scientific">Ixodes scapularis</name>
    <name type="common">Black-legged tick</name>
    <name type="synonym">Deer tick</name>
    <dbReference type="NCBI Taxonomy" id="6945"/>
    <lineage>
        <taxon>Eukaryota</taxon>
        <taxon>Metazoa</taxon>
        <taxon>Ecdysozoa</taxon>
        <taxon>Arthropoda</taxon>
        <taxon>Chelicerata</taxon>
        <taxon>Arachnida</taxon>
        <taxon>Acari</taxon>
        <taxon>Parasitiformes</taxon>
        <taxon>Ixodida</taxon>
        <taxon>Ixodoidea</taxon>
        <taxon>Ixodidae</taxon>
        <taxon>Ixodinae</taxon>
        <taxon>Ixodes</taxon>
    </lineage>
</organism>
<dbReference type="InterPro" id="IPR029063">
    <property type="entry name" value="SAM-dependent_MTases_sf"/>
</dbReference>
<evidence type="ECO:0000256" key="6">
    <source>
        <dbReference type="ARBA" id="ARBA00047619"/>
    </source>
</evidence>
<dbReference type="GO" id="GO:0032259">
    <property type="term" value="P:methylation"/>
    <property type="evidence" value="ECO:0007669"/>
    <property type="project" value="UniProtKB-KW"/>
</dbReference>
<name>B7P1W6_IXOSC</name>
<dbReference type="VEuPathDB" id="VectorBase:ISCI024094"/>
<sequence length="75" mass="8963">MKETGFVKVRSEDISQEFLRVLRVELDKLNTQKDDFLKKFSSEDYEYLKRGWEAKIRRVSDGDQVWCLGYGEKPQ</sequence>
<comment type="pathway">
    <text evidence="2">Lipid metabolism.</text>
</comment>
<evidence type="ECO:0000256" key="4">
    <source>
        <dbReference type="ARBA" id="ARBA00022679"/>
    </source>
</evidence>
<dbReference type="EnsemblMetazoa" id="ISCW024094-RA">
    <property type="protein sequence ID" value="ISCW024094-PA"/>
    <property type="gene ID" value="ISCW024094"/>
</dbReference>
<evidence type="ECO:0000256" key="3">
    <source>
        <dbReference type="ARBA" id="ARBA00022603"/>
    </source>
</evidence>
<reference evidence="8 10" key="1">
    <citation type="submission" date="2008-03" db="EMBL/GenBank/DDBJ databases">
        <title>Annotation of Ixodes scapularis.</title>
        <authorList>
            <consortium name="Ixodes scapularis Genome Project Consortium"/>
            <person name="Caler E."/>
            <person name="Hannick L.I."/>
            <person name="Bidwell S."/>
            <person name="Joardar V."/>
            <person name="Thiagarajan M."/>
            <person name="Amedeo P."/>
            <person name="Galinsky K.J."/>
            <person name="Schobel S."/>
            <person name="Inman J."/>
            <person name="Hostetler J."/>
            <person name="Miller J."/>
            <person name="Hammond M."/>
            <person name="Megy K."/>
            <person name="Lawson D."/>
            <person name="Kodira C."/>
            <person name="Sutton G."/>
            <person name="Meyer J."/>
            <person name="Hill C.A."/>
            <person name="Birren B."/>
            <person name="Nene V."/>
            <person name="Collins F."/>
            <person name="Alarcon-Chaidez F."/>
            <person name="Wikel S."/>
            <person name="Strausberg R."/>
        </authorList>
    </citation>
    <scope>NUCLEOTIDE SEQUENCE [LARGE SCALE GENOMIC DNA]</scope>
    <source>
        <strain evidence="10">Wikel</strain>
        <strain evidence="8">Wikel colony</strain>
    </source>
</reference>
<dbReference type="VEuPathDB" id="VectorBase:ISCW024094"/>
<keyword evidence="4" id="KW-0808">Transferase</keyword>
<keyword evidence="3" id="KW-0489">Methyltransferase</keyword>
<dbReference type="PANTHER" id="PTHR44307:SF2">
    <property type="entry name" value="PHOSPHOETHANOLAMINE METHYLTRANSFERASE ISOFORM X1"/>
    <property type="match status" value="1"/>
</dbReference>
<evidence type="ECO:0000313" key="10">
    <source>
        <dbReference type="Proteomes" id="UP000001555"/>
    </source>
</evidence>
<evidence type="ECO:0000256" key="5">
    <source>
        <dbReference type="ARBA" id="ARBA00035674"/>
    </source>
</evidence>
<dbReference type="OrthoDB" id="8300214at2759"/>
<dbReference type="EMBL" id="ABJB010791781">
    <property type="status" value="NOT_ANNOTATED_CDS"/>
    <property type="molecule type" value="Genomic_DNA"/>
</dbReference>
<accession>B7P1W6</accession>
<dbReference type="STRING" id="6945.B7P1W6"/>
<evidence type="ECO:0000313" key="8">
    <source>
        <dbReference type="EMBL" id="EEC00588.1"/>
    </source>
</evidence>
<protein>
    <recommendedName>
        <fullName evidence="5">phosphoethanolamine N-methyltransferase</fullName>
        <ecNumber evidence="5">2.1.1.103</ecNumber>
    </recommendedName>
</protein>
<dbReference type="EMBL" id="DS618358">
    <property type="protein sequence ID" value="EEC00588.1"/>
    <property type="molecule type" value="Genomic_DNA"/>
</dbReference>